<proteinExistence type="predicted"/>
<dbReference type="GeneID" id="20200358"/>
<dbReference type="PANTHER" id="PTHR46880:SF5">
    <property type="entry name" value="DUF4371 DOMAIN-CONTAINING PROTEIN"/>
    <property type="match status" value="1"/>
</dbReference>
<dbReference type="OrthoDB" id="6597828at2759"/>
<evidence type="ECO:0000313" key="1">
    <source>
        <dbReference type="EMBL" id="ESN94266.1"/>
    </source>
</evidence>
<sequence length="656" mass="74474">MSATTAQNDIAKSSSHYPKKQRKIDSFFNHSIATTVPNQNEQFDPENIFYDTTLPDHSTSVTNSISAAKSKVPVQAECVSQVTHTSLPYDQIISKDFAPFGQWYKGFKLDAAWLQKHHSELKAIKLGSRKCLKCKLCYDNISEAKKYARNGTVPIADGVRCDGMQQLQRIIDHLKVAVHNDSVTKTLSAWSWPSRSLAQMHAENQVKQYIDHGLDCNFVAFNPPQSALHYRNPDRYREILSFVSKHELSRVIQALKIAYCVALQIEKSVDKYNADSLFVTARYMDNTNFEMKDSFLGECHSELRGVIGMVDALQKRFQYLEIEDVIKAKMVGLTTDGENSNTGRHGGLWVKMSEYLGHNMLTFWCIAHRSDLAFESVENVVPEFRHWLTDVKNVATYFRGSSYRQEKLHEIAASLVLSNHQMMCAYRKTVVQQGENNEKQRARGFLKDWSQTSFNLNMSAVALDILRFTKKSSTHKVGCRSGFTSKGNYRCCNAENAEAMIKAGRQIVSDIFGDNYVSEFVDDAVGYYSSFSASSFKPHESNTAKLYLLLQNTTPSSLLNKLVQTFLITCPHSMITERVISCHTELKSDLRSSMSRNTVNDRLCIALNAIGTANFDPRPAVADFLSSKTRRSTLPDDELYRNWEFVKKFFNTENNL</sequence>
<keyword evidence="3" id="KW-1185">Reference proteome</keyword>
<dbReference type="AlphaFoldDB" id="T1EUV8"/>
<gene>
    <name evidence="2" type="primary">20200358</name>
    <name evidence="1" type="ORF">HELRODRAFT_164073</name>
</gene>
<reference evidence="2" key="3">
    <citation type="submission" date="2015-06" db="UniProtKB">
        <authorList>
            <consortium name="EnsemblMetazoa"/>
        </authorList>
    </citation>
    <scope>IDENTIFICATION</scope>
</reference>
<evidence type="ECO:0008006" key="4">
    <source>
        <dbReference type="Google" id="ProtNLM"/>
    </source>
</evidence>
<dbReference type="eggNOG" id="ENOG502SKGS">
    <property type="taxonomic scope" value="Eukaryota"/>
</dbReference>
<dbReference type="PANTHER" id="PTHR46880">
    <property type="entry name" value="RAS-ASSOCIATING DOMAIN-CONTAINING PROTEIN"/>
    <property type="match status" value="1"/>
</dbReference>
<dbReference type="HOGENOM" id="CLU_025404_0_0_1"/>
<dbReference type="EMBL" id="AMQM01001533">
    <property type="status" value="NOT_ANNOTATED_CDS"/>
    <property type="molecule type" value="Genomic_DNA"/>
</dbReference>
<reference evidence="3" key="1">
    <citation type="submission" date="2012-12" db="EMBL/GenBank/DDBJ databases">
        <authorList>
            <person name="Hellsten U."/>
            <person name="Grimwood J."/>
            <person name="Chapman J.A."/>
            <person name="Shapiro H."/>
            <person name="Aerts A."/>
            <person name="Otillar R.P."/>
            <person name="Terry A.Y."/>
            <person name="Boore J.L."/>
            <person name="Simakov O."/>
            <person name="Marletaz F."/>
            <person name="Cho S.-J."/>
            <person name="Edsinger-Gonzales E."/>
            <person name="Havlak P."/>
            <person name="Kuo D.-H."/>
            <person name="Larsson T."/>
            <person name="Lv J."/>
            <person name="Arendt D."/>
            <person name="Savage R."/>
            <person name="Osoegawa K."/>
            <person name="de Jong P."/>
            <person name="Lindberg D.R."/>
            <person name="Seaver E.C."/>
            <person name="Weisblat D.A."/>
            <person name="Putnam N.H."/>
            <person name="Grigoriev I.V."/>
            <person name="Rokhsar D.S."/>
        </authorList>
    </citation>
    <scope>NUCLEOTIDE SEQUENCE</scope>
</reference>
<dbReference type="EMBL" id="KB097571">
    <property type="protein sequence ID" value="ESN94266.1"/>
    <property type="molecule type" value="Genomic_DNA"/>
</dbReference>
<dbReference type="RefSeq" id="XP_009027367.1">
    <property type="nucleotide sequence ID" value="XM_009029119.1"/>
</dbReference>
<evidence type="ECO:0000313" key="3">
    <source>
        <dbReference type="Proteomes" id="UP000015101"/>
    </source>
</evidence>
<dbReference type="CTD" id="20200358"/>
<protein>
    <recommendedName>
        <fullName evidence="4">DUF4371 domain-containing protein</fullName>
    </recommendedName>
</protein>
<name>T1EUV8_HELRO</name>
<accession>T1EUV8</accession>
<dbReference type="Proteomes" id="UP000015101">
    <property type="component" value="Unassembled WGS sequence"/>
</dbReference>
<reference evidence="1 3" key="2">
    <citation type="journal article" date="2013" name="Nature">
        <title>Insights into bilaterian evolution from three spiralian genomes.</title>
        <authorList>
            <person name="Simakov O."/>
            <person name="Marletaz F."/>
            <person name="Cho S.J."/>
            <person name="Edsinger-Gonzales E."/>
            <person name="Havlak P."/>
            <person name="Hellsten U."/>
            <person name="Kuo D.H."/>
            <person name="Larsson T."/>
            <person name="Lv J."/>
            <person name="Arendt D."/>
            <person name="Savage R."/>
            <person name="Osoegawa K."/>
            <person name="de Jong P."/>
            <person name="Grimwood J."/>
            <person name="Chapman J.A."/>
            <person name="Shapiro H."/>
            <person name="Aerts A."/>
            <person name="Otillar R.P."/>
            <person name="Terry A.Y."/>
            <person name="Boore J.L."/>
            <person name="Grigoriev I.V."/>
            <person name="Lindberg D.R."/>
            <person name="Seaver E.C."/>
            <person name="Weisblat D.A."/>
            <person name="Putnam N.H."/>
            <person name="Rokhsar D.S."/>
        </authorList>
    </citation>
    <scope>NUCLEOTIDE SEQUENCE</scope>
</reference>
<dbReference type="SUPFAM" id="SSF53098">
    <property type="entry name" value="Ribonuclease H-like"/>
    <property type="match status" value="1"/>
</dbReference>
<dbReference type="EnsemblMetazoa" id="HelroT164073">
    <property type="protein sequence ID" value="HelroP164073"/>
    <property type="gene ID" value="HelroG164073"/>
</dbReference>
<dbReference type="InParanoid" id="T1EUV8"/>
<dbReference type="KEGG" id="hro:HELRODRAFT_164073"/>
<dbReference type="InterPro" id="IPR012337">
    <property type="entry name" value="RNaseH-like_sf"/>
</dbReference>
<organism evidence="2 3">
    <name type="scientific">Helobdella robusta</name>
    <name type="common">Californian leech</name>
    <dbReference type="NCBI Taxonomy" id="6412"/>
    <lineage>
        <taxon>Eukaryota</taxon>
        <taxon>Metazoa</taxon>
        <taxon>Spiralia</taxon>
        <taxon>Lophotrochozoa</taxon>
        <taxon>Annelida</taxon>
        <taxon>Clitellata</taxon>
        <taxon>Hirudinea</taxon>
        <taxon>Rhynchobdellida</taxon>
        <taxon>Glossiphoniidae</taxon>
        <taxon>Helobdella</taxon>
    </lineage>
</organism>
<evidence type="ECO:0000313" key="2">
    <source>
        <dbReference type="EnsemblMetazoa" id="HelroP164073"/>
    </source>
</evidence>